<gene>
    <name evidence="8" type="ORF">H9650_07840</name>
</gene>
<proteinExistence type="inferred from homology"/>
<keyword evidence="4" id="KW-1015">Disulfide bond</keyword>
<evidence type="ECO:0000259" key="7">
    <source>
        <dbReference type="Pfam" id="PF13462"/>
    </source>
</evidence>
<evidence type="ECO:0000256" key="2">
    <source>
        <dbReference type="ARBA" id="ARBA00022729"/>
    </source>
</evidence>
<evidence type="ECO:0000256" key="6">
    <source>
        <dbReference type="SAM" id="Phobius"/>
    </source>
</evidence>
<evidence type="ECO:0000256" key="4">
    <source>
        <dbReference type="ARBA" id="ARBA00023157"/>
    </source>
</evidence>
<sequence length="213" mass="23636">MSKKIFWFIGVIAICIVGIIVLTDTKAESVVIEYDGQPYIGEASAPVEIVEFGDYKCSHCKDFNDSLFPLINEEFVETGKAKFYYMNYSFIAADSNTAAQFGETVYKELGNEKFWSFHHLLFANQTNASGQENLMSDEFLVAVLAEIASEEEVEKVKQAFSEEGGKEAWNLDMSTAKNLGIVATPSIYIGGKEFTGKTMTDFAKMVEEAANAK</sequence>
<accession>A0ABR8R894</accession>
<keyword evidence="2" id="KW-0732">Signal</keyword>
<keyword evidence="6" id="KW-0812">Transmembrane</keyword>
<evidence type="ECO:0000256" key="3">
    <source>
        <dbReference type="ARBA" id="ARBA00023002"/>
    </source>
</evidence>
<dbReference type="Pfam" id="PF13462">
    <property type="entry name" value="Thioredoxin_4"/>
    <property type="match status" value="1"/>
</dbReference>
<feature type="transmembrane region" description="Helical" evidence="6">
    <location>
        <begin position="5"/>
        <end position="23"/>
    </location>
</feature>
<feature type="domain" description="Thioredoxin-like fold" evidence="7">
    <location>
        <begin position="36"/>
        <end position="207"/>
    </location>
</feature>
<dbReference type="EMBL" id="JACSQO010000003">
    <property type="protein sequence ID" value="MBD7944028.1"/>
    <property type="molecule type" value="Genomic_DNA"/>
</dbReference>
<keyword evidence="6" id="KW-0472">Membrane</keyword>
<organism evidence="8 9">
    <name type="scientific">Psychrobacillus faecigallinarum</name>
    <dbReference type="NCBI Taxonomy" id="2762235"/>
    <lineage>
        <taxon>Bacteria</taxon>
        <taxon>Bacillati</taxon>
        <taxon>Bacillota</taxon>
        <taxon>Bacilli</taxon>
        <taxon>Bacillales</taxon>
        <taxon>Bacillaceae</taxon>
        <taxon>Psychrobacillus</taxon>
    </lineage>
</organism>
<evidence type="ECO:0000256" key="5">
    <source>
        <dbReference type="ARBA" id="ARBA00023284"/>
    </source>
</evidence>
<dbReference type="SUPFAM" id="SSF52833">
    <property type="entry name" value="Thioredoxin-like"/>
    <property type="match status" value="1"/>
</dbReference>
<dbReference type="InterPro" id="IPR036249">
    <property type="entry name" value="Thioredoxin-like_sf"/>
</dbReference>
<dbReference type="PANTHER" id="PTHR13887">
    <property type="entry name" value="GLUTATHIONE S-TRANSFERASE KAPPA"/>
    <property type="match status" value="1"/>
</dbReference>
<dbReference type="Gene3D" id="3.40.30.10">
    <property type="entry name" value="Glutaredoxin"/>
    <property type="match status" value="1"/>
</dbReference>
<protein>
    <submittedName>
        <fullName evidence="8">Thioredoxin domain-containing protein</fullName>
    </submittedName>
</protein>
<dbReference type="Proteomes" id="UP000640786">
    <property type="component" value="Unassembled WGS sequence"/>
</dbReference>
<dbReference type="PANTHER" id="PTHR13887:SF14">
    <property type="entry name" value="DISULFIDE BOND FORMATION PROTEIN D"/>
    <property type="match status" value="1"/>
</dbReference>
<evidence type="ECO:0000313" key="8">
    <source>
        <dbReference type="EMBL" id="MBD7944028.1"/>
    </source>
</evidence>
<keyword evidence="5" id="KW-0676">Redox-active center</keyword>
<keyword evidence="6" id="KW-1133">Transmembrane helix</keyword>
<comment type="caution">
    <text evidence="8">The sequence shown here is derived from an EMBL/GenBank/DDBJ whole genome shotgun (WGS) entry which is preliminary data.</text>
</comment>
<reference evidence="8 9" key="1">
    <citation type="submission" date="2020-08" db="EMBL/GenBank/DDBJ databases">
        <title>A Genomic Blueprint of the Chicken Gut Microbiome.</title>
        <authorList>
            <person name="Gilroy R."/>
            <person name="Ravi A."/>
            <person name="Getino M."/>
            <person name="Pursley I."/>
            <person name="Horton D.L."/>
            <person name="Alikhan N.-F."/>
            <person name="Baker D."/>
            <person name="Gharbi K."/>
            <person name="Hall N."/>
            <person name="Watson M."/>
            <person name="Adriaenssens E.M."/>
            <person name="Foster-Nyarko E."/>
            <person name="Jarju S."/>
            <person name="Secka A."/>
            <person name="Antonio M."/>
            <person name="Oren A."/>
            <person name="Chaudhuri R."/>
            <person name="La Ragione R.M."/>
            <person name="Hildebrand F."/>
            <person name="Pallen M.J."/>
        </authorList>
    </citation>
    <scope>NUCLEOTIDE SEQUENCE [LARGE SCALE GENOMIC DNA]</scope>
    <source>
        <strain evidence="8 9">Sa2BUA9</strain>
    </source>
</reference>
<name>A0ABR8R894_9BACI</name>
<evidence type="ECO:0000313" key="9">
    <source>
        <dbReference type="Proteomes" id="UP000640786"/>
    </source>
</evidence>
<comment type="similarity">
    <text evidence="1">Belongs to the thioredoxin family. DsbA subfamily.</text>
</comment>
<dbReference type="InterPro" id="IPR012336">
    <property type="entry name" value="Thioredoxin-like_fold"/>
</dbReference>
<evidence type="ECO:0000256" key="1">
    <source>
        <dbReference type="ARBA" id="ARBA00005791"/>
    </source>
</evidence>
<keyword evidence="3" id="KW-0560">Oxidoreductase</keyword>
<keyword evidence="9" id="KW-1185">Reference proteome</keyword>